<gene>
    <name evidence="7" type="ORF">RB653_008116</name>
</gene>
<evidence type="ECO:0000256" key="6">
    <source>
        <dbReference type="SAM" id="Phobius"/>
    </source>
</evidence>
<dbReference type="PANTHER" id="PTHR13929">
    <property type="entry name" value="1,4-DIHYDROXY-2-NAPHTHOATE OCTAPRENYLTRANSFERASE"/>
    <property type="match status" value="1"/>
</dbReference>
<dbReference type="PIRSF" id="PIRSF005355">
    <property type="entry name" value="UBIAD1"/>
    <property type="match status" value="1"/>
</dbReference>
<feature type="transmembrane region" description="Helical" evidence="6">
    <location>
        <begin position="212"/>
        <end position="229"/>
    </location>
</feature>
<dbReference type="GO" id="GO:0004659">
    <property type="term" value="F:prenyltransferase activity"/>
    <property type="evidence" value="ECO:0007669"/>
    <property type="project" value="InterPro"/>
</dbReference>
<accession>A0AAN7U4B7</accession>
<name>A0AAN7U4B7_9MYCE</name>
<evidence type="ECO:0000313" key="7">
    <source>
        <dbReference type="EMBL" id="KAK5578445.1"/>
    </source>
</evidence>
<proteinExistence type="predicted"/>
<evidence type="ECO:0000256" key="4">
    <source>
        <dbReference type="ARBA" id="ARBA00022989"/>
    </source>
</evidence>
<organism evidence="7 8">
    <name type="scientific">Dictyostelium firmibasis</name>
    <dbReference type="NCBI Taxonomy" id="79012"/>
    <lineage>
        <taxon>Eukaryota</taxon>
        <taxon>Amoebozoa</taxon>
        <taxon>Evosea</taxon>
        <taxon>Eumycetozoa</taxon>
        <taxon>Dictyostelia</taxon>
        <taxon>Dictyosteliales</taxon>
        <taxon>Dictyosteliaceae</taxon>
        <taxon>Dictyostelium</taxon>
    </lineage>
</organism>
<reference evidence="7 8" key="1">
    <citation type="submission" date="2023-11" db="EMBL/GenBank/DDBJ databases">
        <title>Dfirmibasis_genome.</title>
        <authorList>
            <person name="Edelbroek B."/>
            <person name="Kjellin J."/>
            <person name="Jerlstrom-Hultqvist J."/>
            <person name="Soderbom F."/>
        </authorList>
    </citation>
    <scope>NUCLEOTIDE SEQUENCE [LARGE SCALE GENOMIC DNA]</scope>
    <source>
        <strain evidence="7 8">TNS-C-14</strain>
    </source>
</reference>
<protein>
    <recommendedName>
        <fullName evidence="9">1,4-dihydroxy-2-naphthoate octaprenyltransferase</fullName>
    </recommendedName>
</protein>
<feature type="transmembrane region" description="Helical" evidence="6">
    <location>
        <begin position="249"/>
        <end position="269"/>
    </location>
</feature>
<keyword evidence="3 6" id="KW-0812">Transmembrane</keyword>
<comment type="caution">
    <text evidence="7">The sequence shown here is derived from an EMBL/GenBank/DDBJ whole genome shotgun (WGS) entry which is preliminary data.</text>
</comment>
<feature type="transmembrane region" description="Helical" evidence="6">
    <location>
        <begin position="179"/>
        <end position="200"/>
    </location>
</feature>
<dbReference type="EMBL" id="JAVFKY010000003">
    <property type="protein sequence ID" value="KAK5578445.1"/>
    <property type="molecule type" value="Genomic_DNA"/>
</dbReference>
<evidence type="ECO:0000256" key="2">
    <source>
        <dbReference type="ARBA" id="ARBA00022679"/>
    </source>
</evidence>
<feature type="transmembrane region" description="Helical" evidence="6">
    <location>
        <begin position="48"/>
        <end position="65"/>
    </location>
</feature>
<keyword evidence="5 6" id="KW-0472">Membrane</keyword>
<feature type="transmembrane region" description="Helical" evidence="6">
    <location>
        <begin position="156"/>
        <end position="173"/>
    </location>
</feature>
<feature type="transmembrane region" description="Helical" evidence="6">
    <location>
        <begin position="124"/>
        <end position="144"/>
    </location>
</feature>
<evidence type="ECO:0000256" key="3">
    <source>
        <dbReference type="ARBA" id="ARBA00022692"/>
    </source>
</evidence>
<evidence type="ECO:0000256" key="1">
    <source>
        <dbReference type="ARBA" id="ARBA00004141"/>
    </source>
</evidence>
<evidence type="ECO:0008006" key="9">
    <source>
        <dbReference type="Google" id="ProtNLM"/>
    </source>
</evidence>
<keyword evidence="8" id="KW-1185">Reference proteome</keyword>
<keyword evidence="4 6" id="KW-1133">Transmembrane helix</keyword>
<evidence type="ECO:0000256" key="5">
    <source>
        <dbReference type="ARBA" id="ARBA00023136"/>
    </source>
</evidence>
<dbReference type="GO" id="GO:0042371">
    <property type="term" value="P:vitamin K biosynthetic process"/>
    <property type="evidence" value="ECO:0007669"/>
    <property type="project" value="TreeGrafter"/>
</dbReference>
<dbReference type="Proteomes" id="UP001344447">
    <property type="component" value="Unassembled WGS sequence"/>
</dbReference>
<feature type="transmembrane region" description="Helical" evidence="6">
    <location>
        <begin position="310"/>
        <end position="329"/>
    </location>
</feature>
<dbReference type="PANTHER" id="PTHR13929:SF0">
    <property type="entry name" value="UBIA PRENYLTRANSFERASE DOMAIN-CONTAINING PROTEIN 1"/>
    <property type="match status" value="1"/>
</dbReference>
<feature type="transmembrane region" description="Helical" evidence="6">
    <location>
        <begin position="74"/>
        <end position="97"/>
    </location>
</feature>
<sequence>MSTTVNRNEKIKQVVNKNKTESISPQQQQQQQKPVSKLMGLILATRPWSLTISVTSVLVGSALAFREIREFDGIMLSIILIGAISLQALGNVVNSFYDCKNGNDTKDKSADRTMFDFGLTERNIINLIWYLLIQCAICLSLMIYRMDNTKCLVENILPLAAFGFILNISYTAAPVGLKYIGLGDLTIFLCFGPILVQSAFISQTHYHDSLAYFYSIPLALTIVAVLHVNNTRDIKADSDAGSITLASKIGLKNCYYIYVALYLFAYLYLFKLSYDMEKYMLNLPLILVPKILVLINQFRNNKLEDLTEKTGQFSFFFGGLNAIGILLSMQ</sequence>
<dbReference type="Pfam" id="PF01040">
    <property type="entry name" value="UbiA"/>
    <property type="match status" value="1"/>
</dbReference>
<comment type="subcellular location">
    <subcellularLocation>
        <location evidence="1">Membrane</location>
        <topology evidence="1">Multi-pass membrane protein</topology>
    </subcellularLocation>
</comment>
<dbReference type="AlphaFoldDB" id="A0AAN7U4B7"/>
<keyword evidence="2" id="KW-0808">Transferase</keyword>
<dbReference type="GO" id="GO:0009234">
    <property type="term" value="P:menaquinone biosynthetic process"/>
    <property type="evidence" value="ECO:0007669"/>
    <property type="project" value="TreeGrafter"/>
</dbReference>
<dbReference type="GO" id="GO:0016020">
    <property type="term" value="C:membrane"/>
    <property type="evidence" value="ECO:0007669"/>
    <property type="project" value="UniProtKB-SubCell"/>
</dbReference>
<dbReference type="CDD" id="cd13962">
    <property type="entry name" value="PT_UbiA_UBIAD1"/>
    <property type="match status" value="1"/>
</dbReference>
<dbReference type="InterPro" id="IPR026046">
    <property type="entry name" value="UBIAD1"/>
</dbReference>
<evidence type="ECO:0000313" key="8">
    <source>
        <dbReference type="Proteomes" id="UP001344447"/>
    </source>
</evidence>
<dbReference type="InterPro" id="IPR000537">
    <property type="entry name" value="UbiA_prenyltransferase"/>
</dbReference>